<gene>
    <name evidence="8" type="ORF">BSK52_16615</name>
</gene>
<organism evidence="8 9">
    <name type="scientific">Paenibacillus odorifer</name>
    <dbReference type="NCBI Taxonomy" id="189426"/>
    <lineage>
        <taxon>Bacteria</taxon>
        <taxon>Bacillati</taxon>
        <taxon>Bacillota</taxon>
        <taxon>Bacilli</taxon>
        <taxon>Bacillales</taxon>
        <taxon>Paenibacillaceae</taxon>
        <taxon>Paenibacillus</taxon>
    </lineage>
</organism>
<accession>A0A1R0XW30</accession>
<keyword evidence="6" id="KW-0456">Lyase</keyword>
<feature type="domain" description="Oxo-4-hydroxy-4-carboxy-5-ureidoimidazoline decarboxylase" evidence="7">
    <location>
        <begin position="14"/>
        <end position="165"/>
    </location>
</feature>
<evidence type="ECO:0000256" key="2">
    <source>
        <dbReference type="ARBA" id="ARBA00004754"/>
    </source>
</evidence>
<sequence length="173" mass="19672">MVISECKFTLDEVNAMSITEFVKHLGGIFEHSPWVAVEAYKQIPFHSIEHLHSTMMQTVLNADRSRMEGLLKAHPDLATRLQVTPLSASEQQGAGLDRLTMEEFNLLNDLNRKYTDKFQFPFILAVRGKNKDDIISAIGARVERSPQEEWVQAFSEIGLITKFRLSDLIIHSS</sequence>
<dbReference type="EMBL" id="MPTC01000014">
    <property type="protein sequence ID" value="OMD39246.1"/>
    <property type="molecule type" value="Genomic_DNA"/>
</dbReference>
<dbReference type="Proteomes" id="UP000187439">
    <property type="component" value="Unassembled WGS sequence"/>
</dbReference>
<dbReference type="GO" id="GO:0051997">
    <property type="term" value="F:2-oxo-4-hydroxy-4-carboxy-5-ureidoimidazoline decarboxylase activity"/>
    <property type="evidence" value="ECO:0007669"/>
    <property type="project" value="UniProtKB-EC"/>
</dbReference>
<dbReference type="InterPro" id="IPR036778">
    <property type="entry name" value="OHCU_decarboxylase_sf"/>
</dbReference>
<dbReference type="RefSeq" id="WP_076119939.1">
    <property type="nucleotide sequence ID" value="NZ_MPTC01000014.1"/>
</dbReference>
<comment type="caution">
    <text evidence="8">The sequence shown here is derived from an EMBL/GenBank/DDBJ whole genome shotgun (WGS) entry which is preliminary data.</text>
</comment>
<protein>
    <recommendedName>
        <fullName evidence="3">2-oxo-4-hydroxy-4-carboxy-5-ureidoimidazoline decarboxylase</fullName>
        <ecNumber evidence="3">4.1.1.97</ecNumber>
    </recommendedName>
</protein>
<dbReference type="AlphaFoldDB" id="A0A1R0XW30"/>
<evidence type="ECO:0000313" key="9">
    <source>
        <dbReference type="Proteomes" id="UP000187439"/>
    </source>
</evidence>
<dbReference type="EC" id="4.1.1.97" evidence="3"/>
<keyword evidence="4" id="KW-0659">Purine metabolism</keyword>
<reference evidence="8 9" key="1">
    <citation type="submission" date="2016-10" db="EMBL/GenBank/DDBJ databases">
        <title>Paenibacillus species isolates.</title>
        <authorList>
            <person name="Beno S.M."/>
        </authorList>
    </citation>
    <scope>NUCLEOTIDE SEQUENCE [LARGE SCALE GENOMIC DNA]</scope>
    <source>
        <strain evidence="8 9">FSL H7-0710</strain>
    </source>
</reference>
<dbReference type="Gene3D" id="1.10.3330.10">
    <property type="entry name" value="Oxo-4-hydroxy-4-carboxy-5-ureidoimidazoline decarboxylase"/>
    <property type="match status" value="1"/>
</dbReference>
<dbReference type="SUPFAM" id="SSF158694">
    <property type="entry name" value="UraD-Like"/>
    <property type="match status" value="1"/>
</dbReference>
<dbReference type="NCBIfam" id="TIGR03164">
    <property type="entry name" value="UHCUDC"/>
    <property type="match status" value="1"/>
</dbReference>
<dbReference type="PANTHER" id="PTHR43466:SF1">
    <property type="entry name" value="2-OXO-4-HYDROXY-4-CARBOXY-5-UREIDOIMIDAZOLINE DECARBOXYLASE-RELATED"/>
    <property type="match status" value="1"/>
</dbReference>
<comment type="catalytic activity">
    <reaction evidence="1">
        <text>5-hydroxy-2-oxo-4-ureido-2,5-dihydro-1H-imidazole-5-carboxylate + H(+) = (S)-allantoin + CO2</text>
        <dbReference type="Rhea" id="RHEA:26301"/>
        <dbReference type="ChEBI" id="CHEBI:15378"/>
        <dbReference type="ChEBI" id="CHEBI:15678"/>
        <dbReference type="ChEBI" id="CHEBI:16526"/>
        <dbReference type="ChEBI" id="CHEBI:58639"/>
        <dbReference type="EC" id="4.1.1.97"/>
    </reaction>
</comment>
<evidence type="ECO:0000259" key="7">
    <source>
        <dbReference type="Pfam" id="PF09349"/>
    </source>
</evidence>
<dbReference type="UniPathway" id="UPA00394">
    <property type="reaction ID" value="UER00652"/>
</dbReference>
<evidence type="ECO:0000256" key="1">
    <source>
        <dbReference type="ARBA" id="ARBA00001163"/>
    </source>
</evidence>
<dbReference type="PANTHER" id="PTHR43466">
    <property type="entry name" value="2-OXO-4-HYDROXY-4-CARBOXY-5-UREIDOIMIDAZOLINE DECARBOXYLASE-RELATED"/>
    <property type="match status" value="1"/>
</dbReference>
<evidence type="ECO:0000313" key="8">
    <source>
        <dbReference type="EMBL" id="OMD39246.1"/>
    </source>
</evidence>
<dbReference type="GO" id="GO:0019628">
    <property type="term" value="P:urate catabolic process"/>
    <property type="evidence" value="ECO:0007669"/>
    <property type="project" value="UniProtKB-UniPathway"/>
</dbReference>
<evidence type="ECO:0000256" key="6">
    <source>
        <dbReference type="ARBA" id="ARBA00023239"/>
    </source>
</evidence>
<evidence type="ECO:0000256" key="3">
    <source>
        <dbReference type="ARBA" id="ARBA00012257"/>
    </source>
</evidence>
<dbReference type="Pfam" id="PF09349">
    <property type="entry name" value="OHCU_decarbox"/>
    <property type="match status" value="1"/>
</dbReference>
<comment type="pathway">
    <text evidence="2">Purine metabolism; urate degradation; (S)-allantoin from urate: step 3/3.</text>
</comment>
<dbReference type="GO" id="GO:0006144">
    <property type="term" value="P:purine nucleobase metabolic process"/>
    <property type="evidence" value="ECO:0007669"/>
    <property type="project" value="UniProtKB-KW"/>
</dbReference>
<dbReference type="InterPro" id="IPR018020">
    <property type="entry name" value="OHCU_decarboxylase"/>
</dbReference>
<evidence type="ECO:0000256" key="4">
    <source>
        <dbReference type="ARBA" id="ARBA00022631"/>
    </source>
</evidence>
<proteinExistence type="predicted"/>
<dbReference type="InterPro" id="IPR017580">
    <property type="entry name" value="OHCU_decarboxylase-1"/>
</dbReference>
<evidence type="ECO:0000256" key="5">
    <source>
        <dbReference type="ARBA" id="ARBA00022793"/>
    </source>
</evidence>
<name>A0A1R0XW30_9BACL</name>
<dbReference type="GO" id="GO:0000255">
    <property type="term" value="P:allantoin metabolic process"/>
    <property type="evidence" value="ECO:0007669"/>
    <property type="project" value="InterPro"/>
</dbReference>
<keyword evidence="5" id="KW-0210">Decarboxylase</keyword>